<feature type="domain" description="Zn(2)-C6 fungal-type" evidence="7">
    <location>
        <begin position="15"/>
        <end position="44"/>
    </location>
</feature>
<evidence type="ECO:0000256" key="6">
    <source>
        <dbReference type="ARBA" id="ARBA00023242"/>
    </source>
</evidence>
<evidence type="ECO:0000313" key="9">
    <source>
        <dbReference type="Proteomes" id="UP000190274"/>
    </source>
</evidence>
<keyword evidence="5" id="KW-0804">Transcription</keyword>
<dbReference type="PANTHER" id="PTHR31779:SF3">
    <property type="entry name" value="PROTEIN RDR1"/>
    <property type="match status" value="1"/>
</dbReference>
<keyword evidence="4" id="KW-0238">DNA-binding</keyword>
<dbReference type="InterPro" id="IPR007219">
    <property type="entry name" value="XnlR_reg_dom"/>
</dbReference>
<dbReference type="SMART" id="SM00066">
    <property type="entry name" value="GAL4"/>
    <property type="match status" value="1"/>
</dbReference>
<accession>A0A1G4JRF1</accession>
<evidence type="ECO:0000256" key="5">
    <source>
        <dbReference type="ARBA" id="ARBA00023163"/>
    </source>
</evidence>
<evidence type="ECO:0000256" key="3">
    <source>
        <dbReference type="ARBA" id="ARBA00023015"/>
    </source>
</evidence>
<keyword evidence="2" id="KW-0862">Zinc</keyword>
<name>A0A1G4JRF1_9SACH</name>
<keyword evidence="9" id="KW-1185">Reference proteome</keyword>
<evidence type="ECO:0000313" key="8">
    <source>
        <dbReference type="EMBL" id="SCU93375.1"/>
    </source>
</evidence>
<dbReference type="GO" id="GO:0006351">
    <property type="term" value="P:DNA-templated transcription"/>
    <property type="evidence" value="ECO:0007669"/>
    <property type="project" value="InterPro"/>
</dbReference>
<dbReference type="GO" id="GO:0008270">
    <property type="term" value="F:zinc ion binding"/>
    <property type="evidence" value="ECO:0007669"/>
    <property type="project" value="InterPro"/>
</dbReference>
<evidence type="ECO:0000256" key="1">
    <source>
        <dbReference type="ARBA" id="ARBA00022723"/>
    </source>
</evidence>
<dbReference type="Proteomes" id="UP000190274">
    <property type="component" value="Chromosome G"/>
</dbReference>
<dbReference type="GO" id="GO:0000981">
    <property type="term" value="F:DNA-binding transcription factor activity, RNA polymerase II-specific"/>
    <property type="evidence" value="ECO:0007669"/>
    <property type="project" value="InterPro"/>
</dbReference>
<dbReference type="EMBL" id="LT598457">
    <property type="protein sequence ID" value="SCU93375.1"/>
    <property type="molecule type" value="Genomic_DNA"/>
</dbReference>
<keyword evidence="6" id="KW-0539">Nucleus</keyword>
<dbReference type="SUPFAM" id="SSF57701">
    <property type="entry name" value="Zn2/Cys6 DNA-binding domain"/>
    <property type="match status" value="1"/>
</dbReference>
<evidence type="ECO:0000259" key="7">
    <source>
        <dbReference type="PROSITE" id="PS50048"/>
    </source>
</evidence>
<sequence length="544" mass="61313">MARMTSTRRVRTRIACYPCRQRKRKCDGNLPCAMCSTYGYRCQYETNNNDFAAPFARRSAIRAAYEVEQCEENLKTSSTYATTTTKKGILDPTKSRYMGLSSAVAFPRVLALELNSTDPPHLHSFAWHCGIRDEEKSETHLELSAIITKEECIRFSDRYFKVVHPIFGFLDQGQTERSFDLYWNSKTVSASGAVIAGIVALGSFFSGNCGHPRESDIVQYAKGILEDPKFSRLPSVEQVSAWVLRTIYLRATTRPQVAWLASCTTIHLAEATALHHEANEVELTTANNNVDPLTSERARRLFWCAWSINTILSYDYGRSNVALNTVITCKHVVPTNDDYTHQISDLARMIPLETTSSSSSVQIVQLLDALNHLHQFQESHPFVSLTKADLALSFYRRLRLLNQTLDKRGVQQIMDICDSALRMSIDLVQDNALWWNVLSAPFQYVCTLMAIDTKESLARVGSANDLFNQIVSALGTHLAIEAQTTVKLLLQDSLKKKELEVALLESAIQSNPYVAPDQPPDIDWNALLDPTNALHYMQRDFSTF</sequence>
<dbReference type="PROSITE" id="PS50048">
    <property type="entry name" value="ZN2_CY6_FUNGAL_2"/>
    <property type="match status" value="1"/>
</dbReference>
<dbReference type="InterPro" id="IPR001138">
    <property type="entry name" value="Zn2Cys6_DnaBD"/>
</dbReference>
<dbReference type="CDD" id="cd12148">
    <property type="entry name" value="fungal_TF_MHR"/>
    <property type="match status" value="1"/>
</dbReference>
<dbReference type="Gene3D" id="4.10.240.10">
    <property type="entry name" value="Zn(2)-C6 fungal-type DNA-binding domain"/>
    <property type="match status" value="1"/>
</dbReference>
<dbReference type="GO" id="GO:0003677">
    <property type="term" value="F:DNA binding"/>
    <property type="evidence" value="ECO:0007669"/>
    <property type="project" value="UniProtKB-KW"/>
</dbReference>
<protein>
    <submittedName>
        <fullName evidence="8">LADA_0G02740g1_1</fullName>
    </submittedName>
</protein>
<dbReference type="PANTHER" id="PTHR31779">
    <property type="entry name" value="2-NITROPROPANE DIOXYGENASE FAMILY, PUTATIVE (AFU_ORTHOLOGUE AFUA_2G17430)-RELATED"/>
    <property type="match status" value="1"/>
</dbReference>
<evidence type="ECO:0000256" key="2">
    <source>
        <dbReference type="ARBA" id="ARBA00022833"/>
    </source>
</evidence>
<dbReference type="PROSITE" id="PS00463">
    <property type="entry name" value="ZN2_CY6_FUNGAL_1"/>
    <property type="match status" value="1"/>
</dbReference>
<dbReference type="InterPro" id="IPR036864">
    <property type="entry name" value="Zn2-C6_fun-type_DNA-bd_sf"/>
</dbReference>
<gene>
    <name evidence="8" type="ORF">LADA_0G02740G</name>
</gene>
<keyword evidence="1" id="KW-0479">Metal-binding</keyword>
<proteinExistence type="predicted"/>
<reference evidence="9" key="1">
    <citation type="submission" date="2016-03" db="EMBL/GenBank/DDBJ databases">
        <authorList>
            <person name="Devillers H."/>
        </authorList>
    </citation>
    <scope>NUCLEOTIDE SEQUENCE [LARGE SCALE GENOMIC DNA]</scope>
</reference>
<dbReference type="InterPro" id="IPR052478">
    <property type="entry name" value="Metabolite_Synth_Reg"/>
</dbReference>
<evidence type="ECO:0000256" key="4">
    <source>
        <dbReference type="ARBA" id="ARBA00023125"/>
    </source>
</evidence>
<dbReference type="Pfam" id="PF00172">
    <property type="entry name" value="Zn_clus"/>
    <property type="match status" value="1"/>
</dbReference>
<dbReference type="OrthoDB" id="2428527at2759"/>
<dbReference type="Pfam" id="PF04082">
    <property type="entry name" value="Fungal_trans"/>
    <property type="match status" value="1"/>
</dbReference>
<organism evidence="8 9">
    <name type="scientific">Lachancea dasiensis</name>
    <dbReference type="NCBI Taxonomy" id="1072105"/>
    <lineage>
        <taxon>Eukaryota</taxon>
        <taxon>Fungi</taxon>
        <taxon>Dikarya</taxon>
        <taxon>Ascomycota</taxon>
        <taxon>Saccharomycotina</taxon>
        <taxon>Saccharomycetes</taxon>
        <taxon>Saccharomycetales</taxon>
        <taxon>Saccharomycetaceae</taxon>
        <taxon>Lachancea</taxon>
    </lineage>
</organism>
<keyword evidence="3" id="KW-0805">Transcription regulation</keyword>
<dbReference type="CDD" id="cd00067">
    <property type="entry name" value="GAL4"/>
    <property type="match status" value="1"/>
</dbReference>
<dbReference type="AlphaFoldDB" id="A0A1G4JRF1"/>
<dbReference type="GO" id="GO:0009410">
    <property type="term" value="P:response to xenobiotic stimulus"/>
    <property type="evidence" value="ECO:0007669"/>
    <property type="project" value="EnsemblFungi"/>
</dbReference>